<dbReference type="InterPro" id="IPR018114">
    <property type="entry name" value="TRYPSIN_HIS"/>
</dbReference>
<keyword evidence="1 5" id="KW-0645">Protease</keyword>
<dbReference type="InterPro" id="IPR001314">
    <property type="entry name" value="Peptidase_S1A"/>
</dbReference>
<keyword evidence="4" id="KW-1015">Disulfide bond</keyword>
<evidence type="ECO:0000256" key="6">
    <source>
        <dbReference type="SAM" id="SignalP"/>
    </source>
</evidence>
<name>A0A161PP81_BDEBC</name>
<evidence type="ECO:0000313" key="9">
    <source>
        <dbReference type="Proteomes" id="UP000075799"/>
    </source>
</evidence>
<dbReference type="InterPro" id="IPR009003">
    <property type="entry name" value="Peptidase_S1_PA"/>
</dbReference>
<dbReference type="PANTHER" id="PTHR24252">
    <property type="entry name" value="ACROSIN-RELATED"/>
    <property type="match status" value="1"/>
</dbReference>
<reference evidence="8 9" key="1">
    <citation type="submission" date="2016-03" db="EMBL/GenBank/DDBJ databases">
        <authorList>
            <person name="Ploux O."/>
        </authorList>
    </citation>
    <scope>NUCLEOTIDE SEQUENCE [LARGE SCALE GENOMIC DNA]</scope>
    <source>
        <strain evidence="8 9">EC13</strain>
    </source>
</reference>
<dbReference type="RefSeq" id="WP_063209568.1">
    <property type="nucleotide sequence ID" value="NZ_LUKD01000008.1"/>
</dbReference>
<dbReference type="PROSITE" id="PS00134">
    <property type="entry name" value="TRYPSIN_HIS"/>
    <property type="match status" value="1"/>
</dbReference>
<dbReference type="InterPro" id="IPR043504">
    <property type="entry name" value="Peptidase_S1_PA_chymotrypsin"/>
</dbReference>
<protein>
    <submittedName>
        <fullName evidence="8">Trypsin</fullName>
    </submittedName>
</protein>
<proteinExistence type="predicted"/>
<dbReference type="SMART" id="SM00020">
    <property type="entry name" value="Tryp_SPc"/>
    <property type="match status" value="1"/>
</dbReference>
<evidence type="ECO:0000256" key="3">
    <source>
        <dbReference type="ARBA" id="ARBA00022825"/>
    </source>
</evidence>
<organism evidence="8 9">
    <name type="scientific">Bdellovibrio bacteriovorus</name>
    <dbReference type="NCBI Taxonomy" id="959"/>
    <lineage>
        <taxon>Bacteria</taxon>
        <taxon>Pseudomonadati</taxon>
        <taxon>Bdellovibrionota</taxon>
        <taxon>Bdellovibrionia</taxon>
        <taxon>Bdellovibrionales</taxon>
        <taxon>Pseudobdellovibrionaceae</taxon>
        <taxon>Bdellovibrio</taxon>
    </lineage>
</organism>
<comment type="caution">
    <text evidence="8">The sequence shown here is derived from an EMBL/GenBank/DDBJ whole genome shotgun (WGS) entry which is preliminary data.</text>
</comment>
<accession>A0A161PP81</accession>
<feature type="signal peptide" evidence="6">
    <location>
        <begin position="1"/>
        <end position="21"/>
    </location>
</feature>
<evidence type="ECO:0000259" key="7">
    <source>
        <dbReference type="PROSITE" id="PS50240"/>
    </source>
</evidence>
<dbReference type="SUPFAM" id="SSF50494">
    <property type="entry name" value="Trypsin-like serine proteases"/>
    <property type="match status" value="1"/>
</dbReference>
<dbReference type="InterPro" id="IPR033116">
    <property type="entry name" value="TRYPSIN_SER"/>
</dbReference>
<feature type="chain" id="PRO_5007825450" evidence="6">
    <location>
        <begin position="22"/>
        <end position="259"/>
    </location>
</feature>
<evidence type="ECO:0000256" key="1">
    <source>
        <dbReference type="ARBA" id="ARBA00022670"/>
    </source>
</evidence>
<keyword evidence="2 5" id="KW-0378">Hydrolase</keyword>
<gene>
    <name evidence="8" type="ORF">AZI87_14960</name>
</gene>
<dbReference type="Proteomes" id="UP000075799">
    <property type="component" value="Unassembled WGS sequence"/>
</dbReference>
<evidence type="ECO:0000313" key="8">
    <source>
        <dbReference type="EMBL" id="KYG63008.1"/>
    </source>
</evidence>
<evidence type="ECO:0000256" key="5">
    <source>
        <dbReference type="RuleBase" id="RU363034"/>
    </source>
</evidence>
<dbReference type="Gene3D" id="2.40.10.10">
    <property type="entry name" value="Trypsin-like serine proteases"/>
    <property type="match status" value="1"/>
</dbReference>
<dbReference type="PROSITE" id="PS00135">
    <property type="entry name" value="TRYPSIN_SER"/>
    <property type="match status" value="1"/>
</dbReference>
<sequence length="259" mass="27831">MKFLNHLVLAVLILTTGTSWAVDDVQSKIVGGVEATPGEFPFIVSLQGSTGHFCGGSLIRKNWVLTAAHCVKGSTVRSVAIGLHDQKQISKAEVIKTKRVIPHPQYDDNNADFDYALIELQKDSTYEPIAINTTEIEVPETADGEIVATVAGWGATRENSYSLPSRLQKVDVPLVPHELCNKNYKNNITSRMLCAGYARGGKDSCQGDSGGPLIARGGMMGQSVLIGVVSWGEGCARANLPGVYAKVSEATTWIEQTAR</sequence>
<dbReference type="FunFam" id="2.40.10.10:FF:000077">
    <property type="entry name" value="Predicted protein"/>
    <property type="match status" value="1"/>
</dbReference>
<dbReference type="Pfam" id="PF00089">
    <property type="entry name" value="Trypsin"/>
    <property type="match status" value="1"/>
</dbReference>
<dbReference type="EMBL" id="LUKD01000008">
    <property type="protein sequence ID" value="KYG63008.1"/>
    <property type="molecule type" value="Genomic_DNA"/>
</dbReference>
<dbReference type="PROSITE" id="PS50240">
    <property type="entry name" value="TRYPSIN_DOM"/>
    <property type="match status" value="1"/>
</dbReference>
<keyword evidence="6" id="KW-0732">Signal</keyword>
<keyword evidence="3 5" id="KW-0720">Serine protease</keyword>
<dbReference type="CDD" id="cd00190">
    <property type="entry name" value="Tryp_SPc"/>
    <property type="match status" value="1"/>
</dbReference>
<dbReference type="PANTHER" id="PTHR24252:SF7">
    <property type="entry name" value="HYALIN"/>
    <property type="match status" value="1"/>
</dbReference>
<dbReference type="GO" id="GO:0006508">
    <property type="term" value="P:proteolysis"/>
    <property type="evidence" value="ECO:0007669"/>
    <property type="project" value="UniProtKB-KW"/>
</dbReference>
<dbReference type="InterPro" id="IPR001254">
    <property type="entry name" value="Trypsin_dom"/>
</dbReference>
<feature type="domain" description="Peptidase S1" evidence="7">
    <location>
        <begin position="29"/>
        <end position="259"/>
    </location>
</feature>
<dbReference type="PRINTS" id="PR00722">
    <property type="entry name" value="CHYMOTRYPSIN"/>
</dbReference>
<evidence type="ECO:0000256" key="4">
    <source>
        <dbReference type="ARBA" id="ARBA00023157"/>
    </source>
</evidence>
<dbReference type="AlphaFoldDB" id="A0A161PP81"/>
<dbReference type="GO" id="GO:0004252">
    <property type="term" value="F:serine-type endopeptidase activity"/>
    <property type="evidence" value="ECO:0007669"/>
    <property type="project" value="InterPro"/>
</dbReference>
<dbReference type="OrthoDB" id="5290228at2"/>
<evidence type="ECO:0000256" key="2">
    <source>
        <dbReference type="ARBA" id="ARBA00022801"/>
    </source>
</evidence>